<evidence type="ECO:0000313" key="2">
    <source>
        <dbReference type="EMBL" id="SEJ89829.1"/>
    </source>
</evidence>
<dbReference type="InterPro" id="IPR029057">
    <property type="entry name" value="PRTase-like"/>
</dbReference>
<sequence length="140" mass="14959">MTTAAPKVTLTFAEISGRLHAAGLPEVDVVVGIARGGLVPAALVAHQLRMPLCIMQVNYRDDDNKPRGDEPRLLLPPDLDLSGQRVLLVDDVSVSGATLRFAAGLLGDAARVTTLTLKGKAEIVLFPEVRACVNWPWSLP</sequence>
<organism evidence="2 3">
    <name type="scientific">Deinococcus reticulitermitis</name>
    <dbReference type="NCBI Taxonomy" id="856736"/>
    <lineage>
        <taxon>Bacteria</taxon>
        <taxon>Thermotogati</taxon>
        <taxon>Deinococcota</taxon>
        <taxon>Deinococci</taxon>
        <taxon>Deinococcales</taxon>
        <taxon>Deinococcaceae</taxon>
        <taxon>Deinococcus</taxon>
    </lineage>
</organism>
<dbReference type="SUPFAM" id="SSF53271">
    <property type="entry name" value="PRTase-like"/>
    <property type="match status" value="1"/>
</dbReference>
<dbReference type="AlphaFoldDB" id="A0A1H7CJI6"/>
<dbReference type="EMBL" id="FNZA01000031">
    <property type="protein sequence ID" value="SEJ89829.1"/>
    <property type="molecule type" value="Genomic_DNA"/>
</dbReference>
<feature type="domain" description="Phosphoribosyltransferase" evidence="1">
    <location>
        <begin position="25"/>
        <end position="107"/>
    </location>
</feature>
<proteinExistence type="predicted"/>
<evidence type="ECO:0000313" key="3">
    <source>
        <dbReference type="Proteomes" id="UP000199223"/>
    </source>
</evidence>
<name>A0A1H7CJI6_9DEIO</name>
<dbReference type="Gene3D" id="3.40.50.2020">
    <property type="match status" value="1"/>
</dbReference>
<gene>
    <name evidence="2" type="ORF">SAMN04488058_1317</name>
</gene>
<dbReference type="RefSeq" id="WP_092265745.1">
    <property type="nucleotide sequence ID" value="NZ_FNZA01000031.1"/>
</dbReference>
<dbReference type="CDD" id="cd06223">
    <property type="entry name" value="PRTases_typeI"/>
    <property type="match status" value="1"/>
</dbReference>
<dbReference type="STRING" id="856736.SAMN04488058_1317"/>
<dbReference type="OrthoDB" id="997861at2"/>
<evidence type="ECO:0000259" key="1">
    <source>
        <dbReference type="Pfam" id="PF00156"/>
    </source>
</evidence>
<dbReference type="Proteomes" id="UP000199223">
    <property type="component" value="Unassembled WGS sequence"/>
</dbReference>
<dbReference type="Pfam" id="PF00156">
    <property type="entry name" value="Pribosyltran"/>
    <property type="match status" value="1"/>
</dbReference>
<accession>A0A1H7CJI6</accession>
<dbReference type="InterPro" id="IPR000836">
    <property type="entry name" value="PRTase_dom"/>
</dbReference>
<protein>
    <recommendedName>
        <fullName evidence="1">Phosphoribosyltransferase domain-containing protein</fullName>
    </recommendedName>
</protein>
<reference evidence="3" key="1">
    <citation type="submission" date="2016-10" db="EMBL/GenBank/DDBJ databases">
        <authorList>
            <person name="Varghese N."/>
            <person name="Submissions S."/>
        </authorList>
    </citation>
    <scope>NUCLEOTIDE SEQUENCE [LARGE SCALE GENOMIC DNA]</scope>
    <source>
        <strain evidence="3">CGMCC 1.10218</strain>
    </source>
</reference>
<keyword evidence="3" id="KW-1185">Reference proteome</keyword>